<keyword evidence="6" id="KW-0406">Ion transport</keyword>
<evidence type="ECO:0008006" key="15">
    <source>
        <dbReference type="Google" id="ProtNLM"/>
    </source>
</evidence>
<keyword evidence="7" id="KW-0129">CBS domain</keyword>
<sequence length="875" mass="97598">MVVIRTEGLEEQRVMEEKAAVMEQGEKKETRRESKGESDMTESEVYSYNPNDKGNQSAWIKASRRILSVFKPVGLALRHFLIRFGEDWLFLFLLGTCMAIISFGLDVTIAKLQRLNLWVYDALNDYLYLQYFSWILYHMILMMVSAGVAKYISPQAAGSGIPEIKVTLRGVVLAEFFTFRTFIAKLIGVTCTLAAGSTIFLGKVGPFVHMATILATLLGKAMVKIVGAKENPGRKYELLIAGAAVGVACCFVAPVGGVLFSIEATATHFAVRNYWRGFFAATCAALTFRVLAVTQSENETIAILFSTNWRVEFPFDLPEYLSYALLGVVCGCVCCVYLFLHRVTLLFLNNNVRVGTLLRNNKIVYAALVSLILASITFPHGFGQYLGGTRLTMKEHLETFFNNVTWGLEELSYTNTSHQPPNPSYDNNFVQWTHPNMSSLEKLALFVVLKFFMLLFANTMIIPAGYFLPVFVYGAGLGRLYGEIMAKIFPEGIISEGIRIRITPAGYALAGAAAYSGAVTHTISTALLVFELTGQMSHILPVLIAVLIANAISQSFQNSFFDLIVIIKKLPYLPKLTMGKNSAHDIFAGDFMVTDLIYLVKGFKYKDVRNILKRPELRHYPIVDTEGSLQIFSPFIMDFISSINPFFLTPHYLSALISLFIPILPHLFPYRFSPLLFPFIHVSMYRLPCFHSSTCPGISSLVYVPPRVPGISSLVYVPPRVQVSPLLFTFLHKSRYLLSCLRSSTSPGISSLASFPQLVQVSPLVSITPRVQVSSCHGSENHQKCKTFSPLIKRFPLCVIPLIVTLPRFPQTPDLFSPLGLLRIILLSPGFPFPERPQCPEAQTSKPNRSVPFHGNRALFGDNLRNTISYYPLEA</sequence>
<dbReference type="GO" id="GO:0005247">
    <property type="term" value="F:voltage-gated chloride channel activity"/>
    <property type="evidence" value="ECO:0007669"/>
    <property type="project" value="TreeGrafter"/>
</dbReference>
<evidence type="ECO:0000256" key="4">
    <source>
        <dbReference type="ARBA" id="ARBA00022737"/>
    </source>
</evidence>
<keyword evidence="8 12" id="KW-0472">Membrane</keyword>
<evidence type="ECO:0000256" key="3">
    <source>
        <dbReference type="ARBA" id="ARBA00022692"/>
    </source>
</evidence>
<evidence type="ECO:0000313" key="14">
    <source>
        <dbReference type="Proteomes" id="UP000694569"/>
    </source>
</evidence>
<feature type="transmembrane region" description="Helical" evidence="12">
    <location>
        <begin position="363"/>
        <end position="386"/>
    </location>
</feature>
<feature type="transmembrane region" description="Helical" evidence="12">
    <location>
        <begin position="274"/>
        <end position="292"/>
    </location>
</feature>
<proteinExistence type="predicted"/>
<evidence type="ECO:0000256" key="7">
    <source>
        <dbReference type="ARBA" id="ARBA00023122"/>
    </source>
</evidence>
<dbReference type="AlphaFoldDB" id="A0A8C5LXH3"/>
<organism evidence="13 14">
    <name type="scientific">Leptobrachium leishanense</name>
    <name type="common">Leishan spiny toad</name>
    <dbReference type="NCBI Taxonomy" id="445787"/>
    <lineage>
        <taxon>Eukaryota</taxon>
        <taxon>Metazoa</taxon>
        <taxon>Chordata</taxon>
        <taxon>Craniata</taxon>
        <taxon>Vertebrata</taxon>
        <taxon>Euteleostomi</taxon>
        <taxon>Amphibia</taxon>
        <taxon>Batrachia</taxon>
        <taxon>Anura</taxon>
        <taxon>Pelobatoidea</taxon>
        <taxon>Megophryidae</taxon>
        <taxon>Leptobrachium</taxon>
    </lineage>
</organism>
<evidence type="ECO:0000256" key="12">
    <source>
        <dbReference type="SAM" id="Phobius"/>
    </source>
</evidence>
<feature type="transmembrane region" description="Helical" evidence="12">
    <location>
        <begin position="182"/>
        <end position="201"/>
    </location>
</feature>
<dbReference type="FunFam" id="1.10.3080.10:FF:000012">
    <property type="entry name" value="Chloride channel K"/>
    <property type="match status" value="1"/>
</dbReference>
<evidence type="ECO:0000256" key="5">
    <source>
        <dbReference type="ARBA" id="ARBA00022989"/>
    </source>
</evidence>
<evidence type="ECO:0000256" key="1">
    <source>
        <dbReference type="ARBA" id="ARBA00004141"/>
    </source>
</evidence>
<dbReference type="Gene3D" id="1.10.3080.10">
    <property type="entry name" value="Clc chloride channel"/>
    <property type="match status" value="1"/>
</dbReference>
<evidence type="ECO:0000256" key="10">
    <source>
        <dbReference type="ARBA" id="ARBA00023214"/>
    </source>
</evidence>
<reference evidence="13" key="2">
    <citation type="submission" date="2025-09" db="UniProtKB">
        <authorList>
            <consortium name="Ensembl"/>
        </authorList>
    </citation>
    <scope>IDENTIFICATION</scope>
</reference>
<dbReference type="InterPro" id="IPR046342">
    <property type="entry name" value="CBS_dom_sf"/>
</dbReference>
<evidence type="ECO:0000256" key="6">
    <source>
        <dbReference type="ARBA" id="ARBA00023065"/>
    </source>
</evidence>
<keyword evidence="10" id="KW-0868">Chloride</keyword>
<feature type="transmembrane region" description="Helical" evidence="12">
    <location>
        <begin position="507"/>
        <end position="530"/>
    </location>
</feature>
<keyword evidence="14" id="KW-1185">Reference proteome</keyword>
<evidence type="ECO:0000256" key="2">
    <source>
        <dbReference type="ARBA" id="ARBA00022448"/>
    </source>
</evidence>
<feature type="transmembrane region" description="Helical" evidence="12">
    <location>
        <begin position="536"/>
        <end position="553"/>
    </location>
</feature>
<evidence type="ECO:0000256" key="11">
    <source>
        <dbReference type="SAM" id="MobiDB-lite"/>
    </source>
</evidence>
<dbReference type="OrthoDB" id="4564at2759"/>
<dbReference type="PRINTS" id="PR00762">
    <property type="entry name" value="CLCHANNEL"/>
</dbReference>
<keyword evidence="2" id="KW-0813">Transport</keyword>
<dbReference type="InterPro" id="IPR050970">
    <property type="entry name" value="Cl_channel_volt-gated"/>
</dbReference>
<keyword evidence="4" id="KW-0677">Repeat</keyword>
<dbReference type="GO" id="GO:0034707">
    <property type="term" value="C:chloride channel complex"/>
    <property type="evidence" value="ECO:0007669"/>
    <property type="project" value="UniProtKB-KW"/>
</dbReference>
<reference evidence="13" key="1">
    <citation type="submission" date="2025-08" db="UniProtKB">
        <authorList>
            <consortium name="Ensembl"/>
        </authorList>
    </citation>
    <scope>IDENTIFICATION</scope>
</reference>
<feature type="region of interest" description="Disordered" evidence="11">
    <location>
        <begin position="18"/>
        <end position="49"/>
    </location>
</feature>
<feature type="compositionally biased region" description="Basic and acidic residues" evidence="11">
    <location>
        <begin position="18"/>
        <end position="38"/>
    </location>
</feature>
<comment type="subcellular location">
    <subcellularLocation>
        <location evidence="1">Membrane</location>
        <topology evidence="1">Multi-pass membrane protein</topology>
    </subcellularLocation>
</comment>
<keyword evidence="5 12" id="KW-1133">Transmembrane helix</keyword>
<feature type="transmembrane region" description="Helical" evidence="12">
    <location>
        <begin position="88"/>
        <end position="109"/>
    </location>
</feature>
<dbReference type="PANTHER" id="PTHR45720:SF17">
    <property type="entry name" value="CHLORIDE CHANNEL PROTEIN CLC-KB ISOFORM X1"/>
    <property type="match status" value="1"/>
</dbReference>
<protein>
    <recommendedName>
        <fullName evidence="15">Chloride channel protein</fullName>
    </recommendedName>
</protein>
<dbReference type="PANTHER" id="PTHR45720">
    <property type="entry name" value="CHLORIDE CHANNEL PROTEIN 2"/>
    <property type="match status" value="1"/>
</dbReference>
<dbReference type="InterPro" id="IPR014743">
    <property type="entry name" value="Cl-channel_core"/>
</dbReference>
<dbReference type="SUPFAM" id="SSF54631">
    <property type="entry name" value="CBS-domain pair"/>
    <property type="match status" value="1"/>
</dbReference>
<dbReference type="GeneTree" id="ENSGT00940000164106"/>
<accession>A0A8C5LXH3</accession>
<keyword evidence="3 12" id="KW-0812">Transmembrane</keyword>
<dbReference type="GO" id="GO:0005886">
    <property type="term" value="C:plasma membrane"/>
    <property type="evidence" value="ECO:0007669"/>
    <property type="project" value="TreeGrafter"/>
</dbReference>
<dbReference type="InterPro" id="IPR001807">
    <property type="entry name" value="ClC"/>
</dbReference>
<feature type="transmembrane region" description="Helical" evidence="12">
    <location>
        <begin position="129"/>
        <end position="149"/>
    </location>
</feature>
<evidence type="ECO:0000256" key="8">
    <source>
        <dbReference type="ARBA" id="ARBA00023136"/>
    </source>
</evidence>
<dbReference type="Proteomes" id="UP000694569">
    <property type="component" value="Unplaced"/>
</dbReference>
<feature type="transmembrane region" description="Helical" evidence="12">
    <location>
        <begin position="320"/>
        <end position="340"/>
    </location>
</feature>
<dbReference type="Ensembl" id="ENSLLET00000003743.1">
    <property type="protein sequence ID" value="ENSLLEP00000003574.1"/>
    <property type="gene ID" value="ENSLLEG00000002262.1"/>
</dbReference>
<keyword evidence="9" id="KW-0869">Chloride channel</keyword>
<name>A0A8C5LXH3_9ANUR</name>
<dbReference type="SUPFAM" id="SSF81340">
    <property type="entry name" value="Clc chloride channel"/>
    <property type="match status" value="1"/>
</dbReference>
<keyword evidence="9" id="KW-0407">Ion channel</keyword>
<dbReference type="Pfam" id="PF00654">
    <property type="entry name" value="Voltage_CLC"/>
    <property type="match status" value="1"/>
</dbReference>
<dbReference type="CDD" id="cd03683">
    <property type="entry name" value="ClC_1_like"/>
    <property type="match status" value="1"/>
</dbReference>
<feature type="transmembrane region" description="Helical" evidence="12">
    <location>
        <begin position="238"/>
        <end position="262"/>
    </location>
</feature>
<evidence type="ECO:0000313" key="13">
    <source>
        <dbReference type="Ensembl" id="ENSLLEP00000003574.1"/>
    </source>
</evidence>
<dbReference type="Gene3D" id="3.10.580.10">
    <property type="entry name" value="CBS-domain"/>
    <property type="match status" value="1"/>
</dbReference>
<evidence type="ECO:0000256" key="9">
    <source>
        <dbReference type="ARBA" id="ARBA00023173"/>
    </source>
</evidence>
<feature type="transmembrane region" description="Helical" evidence="12">
    <location>
        <begin position="646"/>
        <end position="668"/>
    </location>
</feature>